<dbReference type="Gene3D" id="3.30.40.10">
    <property type="entry name" value="Zinc/RING finger domain, C3HC4 (zinc finger)"/>
    <property type="match status" value="1"/>
</dbReference>
<dbReference type="GO" id="GO:0006511">
    <property type="term" value="P:ubiquitin-dependent protein catabolic process"/>
    <property type="evidence" value="ECO:0007669"/>
    <property type="project" value="TreeGrafter"/>
</dbReference>
<keyword evidence="4" id="KW-0539">Nucleus</keyword>
<dbReference type="AlphaFoldDB" id="A0A067MZG6"/>
<keyword evidence="6" id="KW-0863">Zinc-finger</keyword>
<dbReference type="InterPro" id="IPR013083">
    <property type="entry name" value="Znf_RING/FYVE/PHD"/>
</dbReference>
<dbReference type="EMBL" id="KL198017">
    <property type="protein sequence ID" value="KDQ21009.1"/>
    <property type="molecule type" value="Genomic_DNA"/>
</dbReference>
<name>A0A067MZG6_BOTB1</name>
<accession>A0A067MZG6</accession>
<evidence type="ECO:0000256" key="1">
    <source>
        <dbReference type="ARBA" id="ARBA00004123"/>
    </source>
</evidence>
<dbReference type="Proteomes" id="UP000027195">
    <property type="component" value="Unassembled WGS sequence"/>
</dbReference>
<feature type="region of interest" description="Disordered" evidence="7">
    <location>
        <begin position="1"/>
        <end position="76"/>
    </location>
</feature>
<evidence type="ECO:0000259" key="8">
    <source>
        <dbReference type="PROSITE" id="PS50089"/>
    </source>
</evidence>
<keyword evidence="6" id="KW-0862">Zinc</keyword>
<proteinExistence type="predicted"/>
<dbReference type="InterPro" id="IPR052256">
    <property type="entry name" value="E3_ubiquitin-ligase_CHFR"/>
</dbReference>
<dbReference type="HOGENOM" id="CLU_015200_0_0_1"/>
<keyword evidence="2" id="KW-0808">Transferase</keyword>
<dbReference type="PANTHER" id="PTHR16079">
    <property type="entry name" value="UBIQUITIN LIGASE PROTEIN CHFR"/>
    <property type="match status" value="1"/>
</dbReference>
<evidence type="ECO:0000256" key="5">
    <source>
        <dbReference type="ARBA" id="ARBA00023306"/>
    </source>
</evidence>
<feature type="region of interest" description="Disordered" evidence="7">
    <location>
        <begin position="632"/>
        <end position="668"/>
    </location>
</feature>
<sequence length="668" mass="72928">MSSLAHNPLDFTPDDDQLPLSATATSASAAVTRATPPPLPSLSRKRSATPFSDSEHAPKRHREHEGPSPLDDNMDESAIKMPVSDHAPEVSPRGDEAVRVEKAFRLVEELEDELRCGCCTELAYNPVVVNPCQHFFCGSCCTLWIRNGGTSCPQCRQQSTSITTSRILQSMIDVFLRSHPEKARTQREREQADDVYVPGDHIQIPPPKQLSPDVLLPQTQSQNPAPDHLARPCPHCLPNNQLGWSCPQPIADPETDRQNAWNLDNGSPPGHAWCAACDELHSLLAPQTSQCSLCRSSFCGLSISHLCTAFPTRSSHLLPSLSAPGGLLENDEIYSVFRRNYIEVDILLDWLREEGRPARGVYLEIVDHILSSPTGFQPLIDEGIFSAQAPIPPADPEADNPARPISRICRECATEIFFHELYDWWARERALIVKVANAEIEGESDSAGERRESLPRWVRTRRDCENGRTCGMQHDMAHAKEFNHIIQAVPPPPAVDQAQSSSGEATSQQLPQNADIVLQPTAEAQTTLVPEPETSQALPRVLPFGTQDAVMHAASNDVAASHLPPSAQIQLPPISTFEFPMPRSALPIPPHPHILVTDPASDAPFALAHPHQTAGFDATDVFMDDFPGSVGTPPLSPFTFHQPSFVSPPPQSDGGSSPFPSSSAQTVA</sequence>
<reference evidence="10" key="1">
    <citation type="journal article" date="2014" name="Proc. Natl. Acad. Sci. U.S.A.">
        <title>Extensive sampling of basidiomycete genomes demonstrates inadequacy of the white-rot/brown-rot paradigm for wood decay fungi.</title>
        <authorList>
            <person name="Riley R."/>
            <person name="Salamov A.A."/>
            <person name="Brown D.W."/>
            <person name="Nagy L.G."/>
            <person name="Floudas D."/>
            <person name="Held B.W."/>
            <person name="Levasseur A."/>
            <person name="Lombard V."/>
            <person name="Morin E."/>
            <person name="Otillar R."/>
            <person name="Lindquist E.A."/>
            <person name="Sun H."/>
            <person name="LaButti K.M."/>
            <person name="Schmutz J."/>
            <person name="Jabbour D."/>
            <person name="Luo H."/>
            <person name="Baker S.E."/>
            <person name="Pisabarro A.G."/>
            <person name="Walton J.D."/>
            <person name="Blanchette R.A."/>
            <person name="Henrissat B."/>
            <person name="Martin F."/>
            <person name="Cullen D."/>
            <person name="Hibbett D.S."/>
            <person name="Grigoriev I.V."/>
        </authorList>
    </citation>
    <scope>NUCLEOTIDE SEQUENCE [LARGE SCALE GENOMIC DNA]</scope>
    <source>
        <strain evidence="10">FD-172 SS1</strain>
    </source>
</reference>
<evidence type="ECO:0000256" key="7">
    <source>
        <dbReference type="SAM" id="MobiDB-lite"/>
    </source>
</evidence>
<feature type="compositionally biased region" description="Low complexity" evidence="7">
    <location>
        <begin position="652"/>
        <end position="668"/>
    </location>
</feature>
<dbReference type="SUPFAM" id="SSF57850">
    <property type="entry name" value="RING/U-box"/>
    <property type="match status" value="1"/>
</dbReference>
<feature type="region of interest" description="Disordered" evidence="7">
    <location>
        <begin position="490"/>
        <end position="509"/>
    </location>
</feature>
<dbReference type="InterPro" id="IPR040909">
    <property type="entry name" value="CHFR_Znf-CRD"/>
</dbReference>
<evidence type="ECO:0000256" key="4">
    <source>
        <dbReference type="ARBA" id="ARBA00023242"/>
    </source>
</evidence>
<keyword evidence="5" id="KW-0131">Cell cycle</keyword>
<dbReference type="STRING" id="930990.A0A067MZG6"/>
<evidence type="ECO:0000256" key="2">
    <source>
        <dbReference type="ARBA" id="ARBA00022679"/>
    </source>
</evidence>
<dbReference type="PANTHER" id="PTHR16079:SF4">
    <property type="entry name" value="E3 UBIQUITIN-PROTEIN LIGASE CHFR"/>
    <property type="match status" value="1"/>
</dbReference>
<evidence type="ECO:0000313" key="10">
    <source>
        <dbReference type="Proteomes" id="UP000027195"/>
    </source>
</evidence>
<keyword evidence="3" id="KW-0833">Ubl conjugation pathway</keyword>
<protein>
    <recommendedName>
        <fullName evidence="8">RING-type domain-containing protein</fullName>
    </recommendedName>
</protein>
<dbReference type="GO" id="GO:0004842">
    <property type="term" value="F:ubiquitin-protein transferase activity"/>
    <property type="evidence" value="ECO:0007669"/>
    <property type="project" value="TreeGrafter"/>
</dbReference>
<dbReference type="InParanoid" id="A0A067MZG6"/>
<dbReference type="InterPro" id="IPR001841">
    <property type="entry name" value="Znf_RING"/>
</dbReference>
<keyword evidence="10" id="KW-1185">Reference proteome</keyword>
<organism evidence="9 10">
    <name type="scientific">Botryobasidium botryosum (strain FD-172 SS1)</name>
    <dbReference type="NCBI Taxonomy" id="930990"/>
    <lineage>
        <taxon>Eukaryota</taxon>
        <taxon>Fungi</taxon>
        <taxon>Dikarya</taxon>
        <taxon>Basidiomycota</taxon>
        <taxon>Agaricomycotina</taxon>
        <taxon>Agaricomycetes</taxon>
        <taxon>Cantharellales</taxon>
        <taxon>Botryobasidiaceae</taxon>
        <taxon>Botryobasidium</taxon>
    </lineage>
</organism>
<comment type="subcellular location">
    <subcellularLocation>
        <location evidence="1">Nucleus</location>
    </subcellularLocation>
</comment>
<dbReference type="Pfam" id="PF13923">
    <property type="entry name" value="zf-C3HC4_2"/>
    <property type="match status" value="1"/>
</dbReference>
<dbReference type="GO" id="GO:0005634">
    <property type="term" value="C:nucleus"/>
    <property type="evidence" value="ECO:0007669"/>
    <property type="project" value="UniProtKB-SubCell"/>
</dbReference>
<dbReference type="OrthoDB" id="1305878at2759"/>
<dbReference type="GO" id="GO:0008270">
    <property type="term" value="F:zinc ion binding"/>
    <property type="evidence" value="ECO:0007669"/>
    <property type="project" value="UniProtKB-KW"/>
</dbReference>
<keyword evidence="6" id="KW-0479">Metal-binding</keyword>
<dbReference type="Pfam" id="PF17979">
    <property type="entry name" value="zf-CRD"/>
    <property type="match status" value="1"/>
</dbReference>
<evidence type="ECO:0000256" key="6">
    <source>
        <dbReference type="PROSITE-ProRule" id="PRU00175"/>
    </source>
</evidence>
<dbReference type="GO" id="GO:0016567">
    <property type="term" value="P:protein ubiquitination"/>
    <property type="evidence" value="ECO:0007669"/>
    <property type="project" value="TreeGrafter"/>
</dbReference>
<dbReference type="PROSITE" id="PS50089">
    <property type="entry name" value="ZF_RING_2"/>
    <property type="match status" value="1"/>
</dbReference>
<feature type="compositionally biased region" description="Low complexity" evidence="7">
    <location>
        <begin position="21"/>
        <end position="34"/>
    </location>
</feature>
<evidence type="ECO:0000313" key="9">
    <source>
        <dbReference type="EMBL" id="KDQ21009.1"/>
    </source>
</evidence>
<feature type="domain" description="RING-type" evidence="8">
    <location>
        <begin position="116"/>
        <end position="156"/>
    </location>
</feature>
<gene>
    <name evidence="9" type="ORF">BOTBODRAFT_27022</name>
</gene>
<evidence type="ECO:0000256" key="3">
    <source>
        <dbReference type="ARBA" id="ARBA00022786"/>
    </source>
</evidence>